<feature type="compositionally biased region" description="Low complexity" evidence="1">
    <location>
        <begin position="128"/>
        <end position="147"/>
    </location>
</feature>
<feature type="region of interest" description="Disordered" evidence="1">
    <location>
        <begin position="870"/>
        <end position="893"/>
    </location>
</feature>
<feature type="compositionally biased region" description="Basic and acidic residues" evidence="1">
    <location>
        <begin position="1084"/>
        <end position="1095"/>
    </location>
</feature>
<dbReference type="EMBL" id="BNJQ01000003">
    <property type="protein sequence ID" value="GHP02582.1"/>
    <property type="molecule type" value="Genomic_DNA"/>
</dbReference>
<dbReference type="PANTHER" id="PTHR12790">
    <property type="entry name" value="TRANSCRIPTION INITIATION FACTOR IA RRN3"/>
    <property type="match status" value="1"/>
</dbReference>
<feature type="region of interest" description="Disordered" evidence="1">
    <location>
        <begin position="128"/>
        <end position="153"/>
    </location>
</feature>
<reference evidence="2" key="1">
    <citation type="submission" date="2020-10" db="EMBL/GenBank/DDBJ databases">
        <title>Unveiling of a novel bifunctional photoreceptor, Dualchrome1, isolated from a cosmopolitan green alga.</title>
        <authorList>
            <person name="Suzuki S."/>
            <person name="Kawachi M."/>
        </authorList>
    </citation>
    <scope>NUCLEOTIDE SEQUENCE</scope>
    <source>
        <strain evidence="2">NIES 2893</strain>
    </source>
</reference>
<evidence type="ECO:0000313" key="3">
    <source>
        <dbReference type="Proteomes" id="UP000660262"/>
    </source>
</evidence>
<dbReference type="InterPro" id="IPR007991">
    <property type="entry name" value="RNA_pol_I_trans_ini_fac_RRN3"/>
</dbReference>
<dbReference type="Pfam" id="PF05327">
    <property type="entry name" value="RRN3"/>
    <property type="match status" value="1"/>
</dbReference>
<comment type="caution">
    <text evidence="2">The sequence shown here is derived from an EMBL/GenBank/DDBJ whole genome shotgun (WGS) entry which is preliminary data.</text>
</comment>
<dbReference type="AlphaFoldDB" id="A0A830H7M4"/>
<name>A0A830H7M4_9CHLO</name>
<dbReference type="GO" id="GO:0006361">
    <property type="term" value="P:transcription initiation at RNA polymerase I promoter"/>
    <property type="evidence" value="ECO:0007669"/>
    <property type="project" value="InterPro"/>
</dbReference>
<feature type="region of interest" description="Disordered" evidence="1">
    <location>
        <begin position="942"/>
        <end position="1127"/>
    </location>
</feature>
<feature type="compositionally biased region" description="Acidic residues" evidence="1">
    <location>
        <begin position="1015"/>
        <end position="1030"/>
    </location>
</feature>
<sequence>MLCTGAVNGGAVVPGPGDVAAGAVLAQRLPPVLTGGSSVVWPFSASDDANAKQMPKSETLFGSAADEKKMNALMNHVNAPCHTSGGALTAGMVSAATSSHFGMAAAATNGQPSSSYTSFVAETLALTQPQPSAQQQQQQQQQQPSASEAAEDPITKQQQALLTITAEMRTMTSTLAEATGNITADEVRVASTENTSTSKRDELQNTLYGIWALPWTAPTDEAEALKHATFRMNEMLDALGSCAGAFDTTRPAHRAFVDNWLAISPWNVPGVTREALLGSWCHLAAAHGSLAPHIVEALCAHATPPPALWTKARAVAQELRTAEAAAAATTNVQNAPTSMEEAAAAAAAAATTTTTTTNNNNNNEDEVHRLITAAADAVVMCRAVDVSKSWAGAVAELIRTAPSLYRAVADGMAGQAPHRRQPLGELFAYALLYTSASERSNIHVNESDGKLLRDDVMRRLISKCVEVDGELRWEDLAEENEELDVDEEEEERAAHAAIAAAVVNEDDDDDDIGDDDDGMVFGAPPSWNEQHLAGGAFGATAAPSFPMVAGSSPLVAGFGEGAAAMKGRARQPAAREKPPSAVSVAKLDRMMALLLEHVSARCEVAMSAALQATKSDSQDLGMADHAVPKSDAQDALQANANIFAAQHFVGQAYESLFPLFESQLLPNNKCKFVHYALFHLLSLESRVCGTIQRQQQPAQRPCLDHFVGRLHQIALDVHMPFSLRRCAVSHLASFGARAKACVQDADAVGLAEAWMAHIATITGPVERLHRILFHGAIYILCFRATRACATSEAGAAAVSRAIALANQVLVRDKQVGTTSSNAILLGCPPSIAEEFRSRVVSDIGFASDFATTGAYGILCDFIARSAAHRPEGSGSSVHADPAHSATPPLASRDALMGEHNSGIFFPYDPYLLPYSRAQLELRATYLTWSSATRPRIVTMARQATVAQRRGAGEGAPSAHPRQADVGDDIEGDVLLSRDETDQTDHTGEGSERWRMRDGSDDDGSSDDGSGHDDDSSSDDDDDDDDDDDGETPPGIPRPAMHRTASHLSGLRRPTPLSGVRRARGSGRGIAWGGAGKQLAGATRARADSGGSKEDTPGPLYTPPSSFKAPPHAKMRRTPEKNAPAQSP</sequence>
<protein>
    <submittedName>
        <fullName evidence="2">Uncharacterized protein</fullName>
    </submittedName>
</protein>
<dbReference type="GO" id="GO:0001181">
    <property type="term" value="F:RNA polymerase I general transcription initiation factor activity"/>
    <property type="evidence" value="ECO:0007669"/>
    <property type="project" value="InterPro"/>
</dbReference>
<evidence type="ECO:0000313" key="2">
    <source>
        <dbReference type="EMBL" id="GHP02582.1"/>
    </source>
</evidence>
<dbReference type="Proteomes" id="UP000660262">
    <property type="component" value="Unassembled WGS sequence"/>
</dbReference>
<feature type="compositionally biased region" description="Basic and acidic residues" evidence="1">
    <location>
        <begin position="975"/>
        <end position="998"/>
    </location>
</feature>
<organism evidence="2 3">
    <name type="scientific">Pycnococcus provasolii</name>
    <dbReference type="NCBI Taxonomy" id="41880"/>
    <lineage>
        <taxon>Eukaryota</taxon>
        <taxon>Viridiplantae</taxon>
        <taxon>Chlorophyta</taxon>
        <taxon>Pseudoscourfieldiophyceae</taxon>
        <taxon>Pseudoscourfieldiales</taxon>
        <taxon>Pycnococcaceae</taxon>
        <taxon>Pycnococcus</taxon>
    </lineage>
</organism>
<accession>A0A830H7M4</accession>
<gene>
    <name evidence="2" type="ORF">PPROV_000133800</name>
</gene>
<evidence type="ECO:0000256" key="1">
    <source>
        <dbReference type="SAM" id="MobiDB-lite"/>
    </source>
</evidence>
<proteinExistence type="predicted"/>
<keyword evidence="3" id="KW-1185">Reference proteome</keyword>
<feature type="compositionally biased region" description="Gly residues" evidence="1">
    <location>
        <begin position="1065"/>
        <end position="1075"/>
    </location>
</feature>